<evidence type="ECO:0000313" key="3">
    <source>
        <dbReference type="Proteomes" id="UP000013827"/>
    </source>
</evidence>
<dbReference type="HOGENOM" id="CLU_078935_0_0_1"/>
<dbReference type="GeneID" id="17282954"/>
<dbReference type="KEGG" id="ehx:EMIHUDRAFT_225267"/>
<feature type="region of interest" description="Disordered" evidence="1">
    <location>
        <begin position="69"/>
        <end position="96"/>
    </location>
</feature>
<protein>
    <submittedName>
        <fullName evidence="2">Uncharacterized protein</fullName>
    </submittedName>
</protein>
<organism evidence="2 3">
    <name type="scientific">Emiliania huxleyi (strain CCMP1516)</name>
    <dbReference type="NCBI Taxonomy" id="280463"/>
    <lineage>
        <taxon>Eukaryota</taxon>
        <taxon>Haptista</taxon>
        <taxon>Haptophyta</taxon>
        <taxon>Prymnesiophyceae</taxon>
        <taxon>Isochrysidales</taxon>
        <taxon>Noelaerhabdaceae</taxon>
        <taxon>Emiliania</taxon>
    </lineage>
</organism>
<dbReference type="RefSeq" id="XP_005790114.1">
    <property type="nucleotide sequence ID" value="XM_005790057.1"/>
</dbReference>
<sequence>MGACSSKSTNNIADPAEEPPAEDPKDEAAAEEIAAEEGTAEAADEMPPPTEPVKSSSILGQVVDYLSGRKSEPAVEETEAVETAEADAPAAETEQPVARALIEAVDAVAERDDAEQEEARVEWRAYALSAGEAGLAREMSVTPEELAEEEPPTLIQKLSKAFSNLLPAPPKCMPARPALDEEPADAPASAVPAAAQWGTKRISQQHWK</sequence>
<dbReference type="EnsemblProtists" id="EOD37685">
    <property type="protein sequence ID" value="EOD37685"/>
    <property type="gene ID" value="EMIHUDRAFT_225267"/>
</dbReference>
<accession>A0A0D3KPK0</accession>
<keyword evidence="3" id="KW-1185">Reference proteome</keyword>
<dbReference type="AlphaFoldDB" id="A0A0D3KPK0"/>
<feature type="compositionally biased region" description="Polar residues" evidence="1">
    <location>
        <begin position="1"/>
        <end position="12"/>
    </location>
</feature>
<feature type="region of interest" description="Disordered" evidence="1">
    <location>
        <begin position="1"/>
        <end position="57"/>
    </location>
</feature>
<evidence type="ECO:0000313" key="2">
    <source>
        <dbReference type="EnsemblProtists" id="EOD37685"/>
    </source>
</evidence>
<dbReference type="PaxDb" id="2903-EOD37685"/>
<dbReference type="Proteomes" id="UP000013827">
    <property type="component" value="Unassembled WGS sequence"/>
</dbReference>
<feature type="region of interest" description="Disordered" evidence="1">
    <location>
        <begin position="173"/>
        <end position="208"/>
    </location>
</feature>
<reference evidence="3" key="1">
    <citation type="journal article" date="2013" name="Nature">
        <title>Pan genome of the phytoplankton Emiliania underpins its global distribution.</title>
        <authorList>
            <person name="Read B.A."/>
            <person name="Kegel J."/>
            <person name="Klute M.J."/>
            <person name="Kuo A."/>
            <person name="Lefebvre S.C."/>
            <person name="Maumus F."/>
            <person name="Mayer C."/>
            <person name="Miller J."/>
            <person name="Monier A."/>
            <person name="Salamov A."/>
            <person name="Young J."/>
            <person name="Aguilar M."/>
            <person name="Claverie J.M."/>
            <person name="Frickenhaus S."/>
            <person name="Gonzalez K."/>
            <person name="Herman E.K."/>
            <person name="Lin Y.C."/>
            <person name="Napier J."/>
            <person name="Ogata H."/>
            <person name="Sarno A.F."/>
            <person name="Shmutz J."/>
            <person name="Schroeder D."/>
            <person name="de Vargas C."/>
            <person name="Verret F."/>
            <person name="von Dassow P."/>
            <person name="Valentin K."/>
            <person name="Van de Peer Y."/>
            <person name="Wheeler G."/>
            <person name="Dacks J.B."/>
            <person name="Delwiche C.F."/>
            <person name="Dyhrman S.T."/>
            <person name="Glockner G."/>
            <person name="John U."/>
            <person name="Richards T."/>
            <person name="Worden A.Z."/>
            <person name="Zhang X."/>
            <person name="Grigoriev I.V."/>
            <person name="Allen A.E."/>
            <person name="Bidle K."/>
            <person name="Borodovsky M."/>
            <person name="Bowler C."/>
            <person name="Brownlee C."/>
            <person name="Cock J.M."/>
            <person name="Elias M."/>
            <person name="Gladyshev V.N."/>
            <person name="Groth M."/>
            <person name="Guda C."/>
            <person name="Hadaegh A."/>
            <person name="Iglesias-Rodriguez M.D."/>
            <person name="Jenkins J."/>
            <person name="Jones B.M."/>
            <person name="Lawson T."/>
            <person name="Leese F."/>
            <person name="Lindquist E."/>
            <person name="Lobanov A."/>
            <person name="Lomsadze A."/>
            <person name="Malik S.B."/>
            <person name="Marsh M.E."/>
            <person name="Mackinder L."/>
            <person name="Mock T."/>
            <person name="Mueller-Roeber B."/>
            <person name="Pagarete A."/>
            <person name="Parker M."/>
            <person name="Probert I."/>
            <person name="Quesneville H."/>
            <person name="Raines C."/>
            <person name="Rensing S.A."/>
            <person name="Riano-Pachon D.M."/>
            <person name="Richier S."/>
            <person name="Rokitta S."/>
            <person name="Shiraiwa Y."/>
            <person name="Soanes D.M."/>
            <person name="van der Giezen M."/>
            <person name="Wahlund T.M."/>
            <person name="Williams B."/>
            <person name="Wilson W."/>
            <person name="Wolfe G."/>
            <person name="Wurch L.L."/>
        </authorList>
    </citation>
    <scope>NUCLEOTIDE SEQUENCE</scope>
</reference>
<feature type="compositionally biased region" description="Acidic residues" evidence="1">
    <location>
        <begin position="29"/>
        <end position="44"/>
    </location>
</feature>
<name>A0A0D3KPK0_EMIH1</name>
<reference evidence="2" key="2">
    <citation type="submission" date="2024-10" db="UniProtKB">
        <authorList>
            <consortium name="EnsemblProtists"/>
        </authorList>
    </citation>
    <scope>IDENTIFICATION</scope>
</reference>
<evidence type="ECO:0000256" key="1">
    <source>
        <dbReference type="SAM" id="MobiDB-lite"/>
    </source>
</evidence>
<feature type="compositionally biased region" description="Acidic residues" evidence="1">
    <location>
        <begin position="74"/>
        <end position="85"/>
    </location>
</feature>
<feature type="compositionally biased region" description="Low complexity" evidence="1">
    <location>
        <begin position="185"/>
        <end position="195"/>
    </location>
</feature>
<proteinExistence type="predicted"/>